<evidence type="ECO:0000313" key="1">
    <source>
        <dbReference type="EMBL" id="KAI4310827.1"/>
    </source>
</evidence>
<sequence length="81" mass="9028">MSPLLAPISFISLAHLVFYVSVAQSLCCINGFKFHRRCHKLTLGLATERLRELLSWVLDEDNGGHTALMATYAPRSIPSIQ</sequence>
<dbReference type="Proteomes" id="UP001057402">
    <property type="component" value="Chromosome 11"/>
</dbReference>
<organism evidence="1 2">
    <name type="scientific">Melastoma candidum</name>
    <dbReference type="NCBI Taxonomy" id="119954"/>
    <lineage>
        <taxon>Eukaryota</taxon>
        <taxon>Viridiplantae</taxon>
        <taxon>Streptophyta</taxon>
        <taxon>Embryophyta</taxon>
        <taxon>Tracheophyta</taxon>
        <taxon>Spermatophyta</taxon>
        <taxon>Magnoliopsida</taxon>
        <taxon>eudicotyledons</taxon>
        <taxon>Gunneridae</taxon>
        <taxon>Pentapetalae</taxon>
        <taxon>rosids</taxon>
        <taxon>malvids</taxon>
        <taxon>Myrtales</taxon>
        <taxon>Melastomataceae</taxon>
        <taxon>Melastomatoideae</taxon>
        <taxon>Melastomateae</taxon>
        <taxon>Melastoma</taxon>
    </lineage>
</organism>
<protein>
    <submittedName>
        <fullName evidence="1">Uncharacterized protein</fullName>
    </submittedName>
</protein>
<reference evidence="2" key="1">
    <citation type="journal article" date="2023" name="Front. Plant Sci.">
        <title>Chromosomal-level genome assembly of Melastoma candidum provides insights into trichome evolution.</title>
        <authorList>
            <person name="Zhong Y."/>
            <person name="Wu W."/>
            <person name="Sun C."/>
            <person name="Zou P."/>
            <person name="Liu Y."/>
            <person name="Dai S."/>
            <person name="Zhou R."/>
        </authorList>
    </citation>
    <scope>NUCLEOTIDE SEQUENCE [LARGE SCALE GENOMIC DNA]</scope>
</reference>
<dbReference type="EMBL" id="CM042890">
    <property type="protein sequence ID" value="KAI4310827.1"/>
    <property type="molecule type" value="Genomic_DNA"/>
</dbReference>
<accession>A0ACB9LIV3</accession>
<comment type="caution">
    <text evidence="1">The sequence shown here is derived from an EMBL/GenBank/DDBJ whole genome shotgun (WGS) entry which is preliminary data.</text>
</comment>
<name>A0ACB9LIV3_9MYRT</name>
<evidence type="ECO:0000313" key="2">
    <source>
        <dbReference type="Proteomes" id="UP001057402"/>
    </source>
</evidence>
<gene>
    <name evidence="1" type="ORF">MLD38_035779</name>
</gene>
<proteinExistence type="predicted"/>
<keyword evidence="2" id="KW-1185">Reference proteome</keyword>